<evidence type="ECO:0000313" key="2">
    <source>
        <dbReference type="Proteomes" id="UP000005667"/>
    </source>
</evidence>
<dbReference type="KEGG" id="ali:AZOLI_2207"/>
<accession>G7Z8W4</accession>
<reference evidence="2" key="1">
    <citation type="journal article" date="2011" name="PLoS Genet.">
        <title>Azospirillum genomes reveal transition of bacteria from aquatic to terrestrial environments.</title>
        <authorList>
            <person name="Wisniewski-Dye F."/>
            <person name="Borziak K."/>
            <person name="Khalsa-Moyers G."/>
            <person name="Alexandre G."/>
            <person name="Sukharnikov L.O."/>
            <person name="Wuichet K."/>
            <person name="Hurst G.B."/>
            <person name="McDonald W.H."/>
            <person name="Robertson J.S."/>
            <person name="Barbe V."/>
            <person name="Calteau A."/>
            <person name="Rouy Z."/>
            <person name="Mangenot S."/>
            <person name="Prigent-Combaret C."/>
            <person name="Normand P."/>
            <person name="Boyer M."/>
            <person name="Siguier P."/>
            <person name="Dessaux Y."/>
            <person name="Elmerich C."/>
            <person name="Condemine G."/>
            <person name="Krishnen G."/>
            <person name="Kennedy I."/>
            <person name="Paterson A.H."/>
            <person name="Gonzalez V."/>
            <person name="Mavingui P."/>
            <person name="Zhulin I.B."/>
        </authorList>
    </citation>
    <scope>NUCLEOTIDE SEQUENCE [LARGE SCALE GENOMIC DNA]</scope>
    <source>
        <strain evidence="2">4B</strain>
    </source>
</reference>
<sequence length="69" mass="8003">MKIAVVRQYGPRTRRSRVLFRMRIVYPLPDFKNVVLPGSTAGTGLSFRVVKSDSKRFPCPRSRHIFRPV</sequence>
<gene>
    <name evidence="1" type="ordered locus">AZOLI_2207</name>
</gene>
<dbReference type="AlphaFoldDB" id="G7Z8W4"/>
<proteinExistence type="predicted"/>
<organism evidence="1 2">
    <name type="scientific">Azospirillum lipoferum (strain 4B)</name>
    <dbReference type="NCBI Taxonomy" id="862719"/>
    <lineage>
        <taxon>Bacteria</taxon>
        <taxon>Pseudomonadati</taxon>
        <taxon>Pseudomonadota</taxon>
        <taxon>Alphaproteobacteria</taxon>
        <taxon>Rhodospirillales</taxon>
        <taxon>Azospirillaceae</taxon>
        <taxon>Azospirillum</taxon>
    </lineage>
</organism>
<name>G7Z8W4_AZOL4</name>
<dbReference type="Proteomes" id="UP000005667">
    <property type="component" value="Chromosome"/>
</dbReference>
<dbReference type="EMBL" id="FQ311868">
    <property type="protein sequence ID" value="CBS87431.1"/>
    <property type="molecule type" value="Genomic_DNA"/>
</dbReference>
<evidence type="ECO:0000313" key="1">
    <source>
        <dbReference type="EMBL" id="CBS87431.1"/>
    </source>
</evidence>
<keyword evidence="2" id="KW-1185">Reference proteome</keyword>
<dbReference type="HOGENOM" id="CLU_2766957_0_0_5"/>
<dbReference type="STRING" id="862719.AZOLI_2207"/>
<protein>
    <submittedName>
        <fullName evidence="1">Uncharacterized protein</fullName>
    </submittedName>
</protein>